<organism evidence="3 4">
    <name type="scientific">Cymbomonas tetramitiformis</name>
    <dbReference type="NCBI Taxonomy" id="36881"/>
    <lineage>
        <taxon>Eukaryota</taxon>
        <taxon>Viridiplantae</taxon>
        <taxon>Chlorophyta</taxon>
        <taxon>Pyramimonadophyceae</taxon>
        <taxon>Pyramimonadales</taxon>
        <taxon>Pyramimonadaceae</taxon>
        <taxon>Cymbomonas</taxon>
    </lineage>
</organism>
<evidence type="ECO:0000256" key="1">
    <source>
        <dbReference type="ARBA" id="ARBA00022896"/>
    </source>
</evidence>
<evidence type="ECO:0000256" key="2">
    <source>
        <dbReference type="SAM" id="MobiDB-lite"/>
    </source>
</evidence>
<evidence type="ECO:0000313" key="3">
    <source>
        <dbReference type="EMBL" id="KAK3261101.1"/>
    </source>
</evidence>
<sequence length="185" mass="20644">MSARNLQKEAPHATAKRNGESEGAKWWDQHAALFSAAWKELGSLDPSVTQLQPSCLHPQMAAALKKDPHNLAENMRGTLTEVIPGVYSFPLFTEEFCAHILAEMDHRESSGIPIRRPNGVRYTASEHQTEGYEVRHRMGWALLHHGGHVHEALPITEGERINLILWGLGEGGVVRIRPRAQKVLV</sequence>
<dbReference type="Proteomes" id="UP001190700">
    <property type="component" value="Unassembled WGS sequence"/>
</dbReference>
<feature type="region of interest" description="Disordered" evidence="2">
    <location>
        <begin position="1"/>
        <end position="23"/>
    </location>
</feature>
<dbReference type="GO" id="GO:0031418">
    <property type="term" value="F:L-ascorbic acid binding"/>
    <property type="evidence" value="ECO:0007669"/>
    <property type="project" value="UniProtKB-KW"/>
</dbReference>
<dbReference type="PANTHER" id="PTHR24014">
    <property type="entry name" value="2-OXOGLUTARATE AND IRON-DEPENDENT OXYGENASE DOMAIN-CONTAINING PROTEIN 2"/>
    <property type="match status" value="1"/>
</dbReference>
<keyword evidence="1" id="KW-0847">Vitamin C</keyword>
<comment type="caution">
    <text evidence="3">The sequence shown here is derived from an EMBL/GenBank/DDBJ whole genome shotgun (WGS) entry which is preliminary data.</text>
</comment>
<accession>A0AAE0FJR2</accession>
<protein>
    <submittedName>
        <fullName evidence="3">Uncharacterized protein</fullName>
    </submittedName>
</protein>
<name>A0AAE0FJR2_9CHLO</name>
<dbReference type="Pfam" id="PF25238">
    <property type="entry name" value="OGFOD2-like"/>
    <property type="match status" value="1"/>
</dbReference>
<gene>
    <name evidence="3" type="ORF">CYMTET_29982</name>
</gene>
<dbReference type="EMBL" id="LGRX02017148">
    <property type="protein sequence ID" value="KAK3261101.1"/>
    <property type="molecule type" value="Genomic_DNA"/>
</dbReference>
<evidence type="ECO:0000313" key="4">
    <source>
        <dbReference type="Proteomes" id="UP001190700"/>
    </source>
</evidence>
<dbReference type="AlphaFoldDB" id="A0AAE0FJR2"/>
<dbReference type="PANTHER" id="PTHR24014:SF4">
    <property type="entry name" value="2-OXOGLUTARATE AND IRON-DEPENDENT OXYGENASE DOMAIN-CONTAINING PROTEIN 2"/>
    <property type="match status" value="1"/>
</dbReference>
<reference evidence="3 4" key="1">
    <citation type="journal article" date="2015" name="Genome Biol. Evol.">
        <title>Comparative Genomics of a Bacterivorous Green Alga Reveals Evolutionary Causalities and Consequences of Phago-Mixotrophic Mode of Nutrition.</title>
        <authorList>
            <person name="Burns J.A."/>
            <person name="Paasch A."/>
            <person name="Narechania A."/>
            <person name="Kim E."/>
        </authorList>
    </citation>
    <scope>NUCLEOTIDE SEQUENCE [LARGE SCALE GENOMIC DNA]</scope>
    <source>
        <strain evidence="3 4">PLY_AMNH</strain>
    </source>
</reference>
<proteinExistence type="predicted"/>
<keyword evidence="4" id="KW-1185">Reference proteome</keyword>